<reference evidence="5 6" key="1">
    <citation type="submission" date="2019-09" db="EMBL/GenBank/DDBJ databases">
        <title>Whole genome sequences of isolates from the Mars Exploration Rovers.</title>
        <authorList>
            <person name="Seuylemezian A."/>
            <person name="Vaishampayan P."/>
        </authorList>
    </citation>
    <scope>NUCLEOTIDE SEQUENCE [LARGE SCALE GENOMIC DNA]</scope>
    <source>
        <strain evidence="5 6">MER_TA_151</strain>
    </source>
</reference>
<dbReference type="Proteomes" id="UP000326671">
    <property type="component" value="Unassembled WGS sequence"/>
</dbReference>
<accession>A0A5J5I078</accession>
<dbReference type="PANTHER" id="PTHR46847">
    <property type="entry name" value="D-ALLOSE-BINDING PERIPLASMIC PROTEIN-RELATED"/>
    <property type="match status" value="1"/>
</dbReference>
<keyword evidence="6" id="KW-1185">Reference proteome</keyword>
<dbReference type="GO" id="GO:0030246">
    <property type="term" value="F:carbohydrate binding"/>
    <property type="evidence" value="ECO:0007669"/>
    <property type="project" value="UniProtKB-ARBA"/>
</dbReference>
<dbReference type="CDD" id="cd01536">
    <property type="entry name" value="PBP1_ABC_sugar_binding-like"/>
    <property type="match status" value="1"/>
</dbReference>
<organism evidence="5 6">
    <name type="scientific">Niallia endozanthoxylica</name>
    <dbReference type="NCBI Taxonomy" id="2036016"/>
    <lineage>
        <taxon>Bacteria</taxon>
        <taxon>Bacillati</taxon>
        <taxon>Bacillota</taxon>
        <taxon>Bacilli</taxon>
        <taxon>Bacillales</taxon>
        <taxon>Bacillaceae</taxon>
        <taxon>Niallia</taxon>
    </lineage>
</organism>
<comment type="subcellular location">
    <subcellularLocation>
        <location evidence="1">Cell envelope</location>
    </subcellularLocation>
</comment>
<evidence type="ECO:0000256" key="1">
    <source>
        <dbReference type="ARBA" id="ARBA00004196"/>
    </source>
</evidence>
<proteinExistence type="inferred from homology"/>
<dbReference type="InterPro" id="IPR025997">
    <property type="entry name" value="SBP_2_dom"/>
</dbReference>
<keyword evidence="3" id="KW-0732">Signal</keyword>
<dbReference type="OrthoDB" id="6196975at2"/>
<evidence type="ECO:0000256" key="2">
    <source>
        <dbReference type="ARBA" id="ARBA00007639"/>
    </source>
</evidence>
<protein>
    <submittedName>
        <fullName evidence="5">Sugar ABC transporter substrate-binding protein</fullName>
    </submittedName>
</protein>
<comment type="caution">
    <text evidence="5">The sequence shown here is derived from an EMBL/GenBank/DDBJ whole genome shotgun (WGS) entry which is preliminary data.</text>
</comment>
<dbReference type="PANTHER" id="PTHR46847:SF1">
    <property type="entry name" value="D-ALLOSE-BINDING PERIPLASMIC PROTEIN-RELATED"/>
    <property type="match status" value="1"/>
</dbReference>
<evidence type="ECO:0000259" key="4">
    <source>
        <dbReference type="Pfam" id="PF13407"/>
    </source>
</evidence>
<dbReference type="AlphaFoldDB" id="A0A5J5I078"/>
<dbReference type="EMBL" id="VYKL01000012">
    <property type="protein sequence ID" value="KAA9027768.1"/>
    <property type="molecule type" value="Genomic_DNA"/>
</dbReference>
<evidence type="ECO:0000313" key="6">
    <source>
        <dbReference type="Proteomes" id="UP000326671"/>
    </source>
</evidence>
<comment type="similarity">
    <text evidence="2">Belongs to the bacterial solute-binding protein 2 family.</text>
</comment>
<dbReference type="Pfam" id="PF13407">
    <property type="entry name" value="Peripla_BP_4"/>
    <property type="match status" value="1"/>
</dbReference>
<name>A0A5J5I078_9BACI</name>
<dbReference type="Gene3D" id="3.40.50.2300">
    <property type="match status" value="2"/>
</dbReference>
<dbReference type="InterPro" id="IPR028082">
    <property type="entry name" value="Peripla_BP_I"/>
</dbReference>
<evidence type="ECO:0000313" key="5">
    <source>
        <dbReference type="EMBL" id="KAA9027768.1"/>
    </source>
</evidence>
<dbReference type="GO" id="GO:0030313">
    <property type="term" value="C:cell envelope"/>
    <property type="evidence" value="ECO:0007669"/>
    <property type="project" value="UniProtKB-SubCell"/>
</dbReference>
<feature type="domain" description="Periplasmic binding protein" evidence="4">
    <location>
        <begin position="32"/>
        <end position="283"/>
    </location>
</feature>
<evidence type="ECO:0000256" key="3">
    <source>
        <dbReference type="ARBA" id="ARBA00022729"/>
    </source>
</evidence>
<gene>
    <name evidence="5" type="ORF">F4V44_05395</name>
</gene>
<dbReference type="SUPFAM" id="SSF53822">
    <property type="entry name" value="Periplasmic binding protein-like I"/>
    <property type="match status" value="1"/>
</dbReference>
<sequence>MLKKRWIILLVSIIPLIALISLAFQEDKPKVIVVLQRLDIEYWKAFESGAKKAFNDFNIDGEVISPDSLYPVTNQPNLLKKVLKQNPDALIVSTTHPSVGNPVLMEYKKKNIPVFLTTTDVEWEYQASYIGTDNIALGETAGMLLGSMLYPGDQVAIILGRLDDQTILNQRNGAKKVLEDVGIKIVAEPLGYDKFGNPRPVMENILRNYPNLKGVVATTDRIALEALKEIEEKGLRIPIVGTDGLTKMAESVGAGKISATVGHNPYDMGYLSVEQAGKVLSGEHIEKRIDSGIDIITEDNAKERLDFLKKILD</sequence>